<evidence type="ECO:0000256" key="1">
    <source>
        <dbReference type="ARBA" id="ARBA00023015"/>
    </source>
</evidence>
<keyword evidence="2" id="KW-0238">DNA-binding</keyword>
<feature type="domain" description="HTH luxR-type" evidence="4">
    <location>
        <begin position="208"/>
        <end position="273"/>
    </location>
</feature>
<proteinExistence type="predicted"/>
<dbReference type="GO" id="GO:0003677">
    <property type="term" value="F:DNA binding"/>
    <property type="evidence" value="ECO:0007669"/>
    <property type="project" value="UniProtKB-KW"/>
</dbReference>
<accession>A0A290Z6C7</accession>
<keyword evidence="1" id="KW-0805">Transcription regulation</keyword>
<protein>
    <submittedName>
        <fullName evidence="5">Helix-turn-helix transcriptional regulator</fullName>
    </submittedName>
</protein>
<dbReference type="EMBL" id="CP023445">
    <property type="protein sequence ID" value="ATE54587.1"/>
    <property type="molecule type" value="Genomic_DNA"/>
</dbReference>
<evidence type="ECO:0000259" key="4">
    <source>
        <dbReference type="PROSITE" id="PS50043"/>
    </source>
</evidence>
<organism evidence="5 6">
    <name type="scientific">Actinosynnema pretiosum</name>
    <dbReference type="NCBI Taxonomy" id="42197"/>
    <lineage>
        <taxon>Bacteria</taxon>
        <taxon>Bacillati</taxon>
        <taxon>Actinomycetota</taxon>
        <taxon>Actinomycetes</taxon>
        <taxon>Pseudonocardiales</taxon>
        <taxon>Pseudonocardiaceae</taxon>
        <taxon>Actinosynnema</taxon>
    </lineage>
</organism>
<dbReference type="InterPro" id="IPR036388">
    <property type="entry name" value="WH-like_DNA-bd_sf"/>
</dbReference>
<dbReference type="SUPFAM" id="SSF46894">
    <property type="entry name" value="C-terminal effector domain of the bipartite response regulators"/>
    <property type="match status" value="1"/>
</dbReference>
<reference evidence="5" key="1">
    <citation type="submission" date="2017-09" db="EMBL/GenBank/DDBJ databases">
        <title>Complete Genome Sequence of ansamitocin-producing Bacterium Actinosynnema pretiosum X47.</title>
        <authorList>
            <person name="Cao G."/>
            <person name="Zong G."/>
            <person name="Zhong C."/>
            <person name="Fu J."/>
        </authorList>
    </citation>
    <scope>NUCLEOTIDE SEQUENCE [LARGE SCALE GENOMIC DNA]</scope>
    <source>
        <strain evidence="5">X47</strain>
    </source>
</reference>
<keyword evidence="3" id="KW-0804">Transcription</keyword>
<dbReference type="Gene3D" id="1.10.10.10">
    <property type="entry name" value="Winged helix-like DNA-binding domain superfamily/Winged helix DNA-binding domain"/>
    <property type="match status" value="1"/>
</dbReference>
<sequence length="289" mass="31439">MSTNTNARTTGDHQWNQLIELLERQHATLAAATGHANSVRMQVSALALYEKVEKSDINGVEEIHDPEVALRMVDNAPVLATRELLWMRQAPTKQDFEVSLARNSSALAKGVTVRGIRQSGCDDTAGTAYQRELEEMGVRVRTAPLVPFPLAVVDDTMAMVGRGGPAPHLTLVRCPSVVALLRRVFEHCWNLTTTAPAVAPLGCDDLGESGTAQALTDQELLILRLWARGRKDATIARELRISPRTLRRVVSSLLRKLGVSSRFEAGMAATRTPGLLAQTGGHPVEIELS</sequence>
<dbReference type="Pfam" id="PF00196">
    <property type="entry name" value="GerE"/>
    <property type="match status" value="1"/>
</dbReference>
<dbReference type="KEGG" id="apre:CNX65_15885"/>
<evidence type="ECO:0000256" key="3">
    <source>
        <dbReference type="ARBA" id="ARBA00023163"/>
    </source>
</evidence>
<dbReference type="CDD" id="cd06170">
    <property type="entry name" value="LuxR_C_like"/>
    <property type="match status" value="1"/>
</dbReference>
<dbReference type="SMART" id="SM00421">
    <property type="entry name" value="HTH_LUXR"/>
    <property type="match status" value="1"/>
</dbReference>
<dbReference type="InterPro" id="IPR016032">
    <property type="entry name" value="Sig_transdc_resp-reg_C-effctor"/>
</dbReference>
<evidence type="ECO:0000313" key="5">
    <source>
        <dbReference type="EMBL" id="ATE54587.1"/>
    </source>
</evidence>
<dbReference type="RefSeq" id="WP_096493878.1">
    <property type="nucleotide sequence ID" value="NZ_CP023445.1"/>
</dbReference>
<dbReference type="InterPro" id="IPR000792">
    <property type="entry name" value="Tscrpt_reg_LuxR_C"/>
</dbReference>
<dbReference type="AlphaFoldDB" id="A0A290Z6C7"/>
<evidence type="ECO:0000313" key="6">
    <source>
        <dbReference type="Proteomes" id="UP000218505"/>
    </source>
</evidence>
<dbReference type="PROSITE" id="PS50043">
    <property type="entry name" value="HTH_LUXR_2"/>
    <property type="match status" value="1"/>
</dbReference>
<evidence type="ECO:0000256" key="2">
    <source>
        <dbReference type="ARBA" id="ARBA00023125"/>
    </source>
</evidence>
<keyword evidence="6" id="KW-1185">Reference proteome</keyword>
<dbReference type="GO" id="GO:0006355">
    <property type="term" value="P:regulation of DNA-templated transcription"/>
    <property type="evidence" value="ECO:0007669"/>
    <property type="project" value="InterPro"/>
</dbReference>
<dbReference type="PRINTS" id="PR00038">
    <property type="entry name" value="HTHLUXR"/>
</dbReference>
<dbReference type="PANTHER" id="PTHR44688">
    <property type="entry name" value="DNA-BINDING TRANSCRIPTIONAL ACTIVATOR DEVR_DOSR"/>
    <property type="match status" value="1"/>
</dbReference>
<dbReference type="PANTHER" id="PTHR44688:SF16">
    <property type="entry name" value="DNA-BINDING TRANSCRIPTIONAL ACTIVATOR DEVR_DOSR"/>
    <property type="match status" value="1"/>
</dbReference>
<dbReference type="Proteomes" id="UP000218505">
    <property type="component" value="Chromosome"/>
</dbReference>
<name>A0A290Z6C7_9PSEU</name>
<gene>
    <name evidence="5" type="ORF">CNX65_15885</name>
</gene>